<dbReference type="SUPFAM" id="SSF57625">
    <property type="entry name" value="Invertebrate chitin-binding proteins"/>
    <property type="match status" value="1"/>
</dbReference>
<name>A0A0N4UPS6_DRAME</name>
<proteinExistence type="predicted"/>
<dbReference type="OrthoDB" id="5829832at2759"/>
<dbReference type="InterPro" id="IPR036508">
    <property type="entry name" value="Chitin-bd_dom_sf"/>
</dbReference>
<organism evidence="3 5">
    <name type="scientific">Dracunculus medinensis</name>
    <name type="common">Guinea worm</name>
    <dbReference type="NCBI Taxonomy" id="318479"/>
    <lineage>
        <taxon>Eukaryota</taxon>
        <taxon>Metazoa</taxon>
        <taxon>Ecdysozoa</taxon>
        <taxon>Nematoda</taxon>
        <taxon>Chromadorea</taxon>
        <taxon>Rhabditida</taxon>
        <taxon>Spirurina</taxon>
        <taxon>Dracunculoidea</taxon>
        <taxon>Dracunculidae</taxon>
        <taxon>Dracunculus</taxon>
    </lineage>
</organism>
<evidence type="ECO:0000259" key="1">
    <source>
        <dbReference type="SMART" id="SM00494"/>
    </source>
</evidence>
<dbReference type="SMART" id="SM00494">
    <property type="entry name" value="ChtBD2"/>
    <property type="match status" value="1"/>
</dbReference>
<sequence>MFIDKRFVKINLSANVNNENNGAEVPEYWRIGLGDICQYPSVHRATDDATRYVECVKIDSDANNRIDLGIWMLKQCPKGYNFFAPIQRCETIELIAKRQILCDGPNASKFIFCPSNNDKKFVVHETQVNPKQCKECENINSSDCQCPTSNIFELVWINRVKKSAHQYTNDMATMICTVCPSTSTKCICPQQSVRQPKPNEEQFIQTPFASVVKNYETTQQSTYQTDQFLIAQPQSCPLVQGNAIQNAIYQGICSWMTDPLALDPESRTHFLQCQPAPNSLFCGRWQRMPCAPGTVFDVNVQICIWGSSMMLGLHKFYV</sequence>
<dbReference type="GO" id="GO:0005576">
    <property type="term" value="C:extracellular region"/>
    <property type="evidence" value="ECO:0007669"/>
    <property type="project" value="InterPro"/>
</dbReference>
<dbReference type="WBParaSite" id="DME_0000997601-mRNA-1">
    <property type="protein sequence ID" value="DME_0000997601-mRNA-1"/>
    <property type="gene ID" value="DME_0000997601"/>
</dbReference>
<dbReference type="GO" id="GO:0008061">
    <property type="term" value="F:chitin binding"/>
    <property type="evidence" value="ECO:0007669"/>
    <property type="project" value="InterPro"/>
</dbReference>
<dbReference type="EMBL" id="UYYG01000143">
    <property type="protein sequence ID" value="VDN53543.1"/>
    <property type="molecule type" value="Genomic_DNA"/>
</dbReference>
<dbReference type="STRING" id="318479.A0A0N4UPS6"/>
<evidence type="ECO:0000313" key="3">
    <source>
        <dbReference type="Proteomes" id="UP000038040"/>
    </source>
</evidence>
<keyword evidence="4" id="KW-1185">Reference proteome</keyword>
<evidence type="ECO:0000313" key="2">
    <source>
        <dbReference type="EMBL" id="VDN53543.1"/>
    </source>
</evidence>
<dbReference type="InterPro" id="IPR002557">
    <property type="entry name" value="Chitin-bd_dom"/>
</dbReference>
<evidence type="ECO:0000313" key="4">
    <source>
        <dbReference type="Proteomes" id="UP000274756"/>
    </source>
</evidence>
<gene>
    <name evidence="2" type="ORF">DME_LOCUS3516</name>
</gene>
<accession>A0A0N4UPS6</accession>
<protein>
    <submittedName>
        <fullName evidence="5">Chitin-binding type-2 domain-containing protein</fullName>
    </submittedName>
</protein>
<feature type="domain" description="Chitin-binding type-2" evidence="1">
    <location>
        <begin position="251"/>
        <end position="310"/>
    </location>
</feature>
<dbReference type="Proteomes" id="UP000038040">
    <property type="component" value="Unplaced"/>
</dbReference>
<evidence type="ECO:0000313" key="5">
    <source>
        <dbReference type="WBParaSite" id="DME_0000997601-mRNA-1"/>
    </source>
</evidence>
<dbReference type="AlphaFoldDB" id="A0A0N4UPS6"/>
<reference evidence="2 4" key="2">
    <citation type="submission" date="2018-11" db="EMBL/GenBank/DDBJ databases">
        <authorList>
            <consortium name="Pathogen Informatics"/>
        </authorList>
    </citation>
    <scope>NUCLEOTIDE SEQUENCE [LARGE SCALE GENOMIC DNA]</scope>
</reference>
<dbReference type="Proteomes" id="UP000274756">
    <property type="component" value="Unassembled WGS sequence"/>
</dbReference>
<reference evidence="5" key="1">
    <citation type="submission" date="2016-04" db="UniProtKB">
        <authorList>
            <consortium name="WormBaseParasite"/>
        </authorList>
    </citation>
    <scope>IDENTIFICATION</scope>
</reference>